<proteinExistence type="predicted"/>
<reference evidence="2 3" key="1">
    <citation type="journal article" date="2023" name="IMA Fungus">
        <title>Comparative genomic study of the Penicillium genus elucidates a diverse pangenome and 15 lateral gene transfer events.</title>
        <authorList>
            <person name="Petersen C."/>
            <person name="Sorensen T."/>
            <person name="Nielsen M.R."/>
            <person name="Sondergaard T.E."/>
            <person name="Sorensen J.L."/>
            <person name="Fitzpatrick D.A."/>
            <person name="Frisvad J.C."/>
            <person name="Nielsen K.L."/>
        </authorList>
    </citation>
    <scope>NUCLEOTIDE SEQUENCE [LARGE SCALE GENOMIC DNA]</scope>
    <source>
        <strain evidence="2 3">IBT 3361</strain>
    </source>
</reference>
<feature type="domain" description="Glycerol-3-phosphate dehydrogenase NAD-dependent N-terminal" evidence="1">
    <location>
        <begin position="26"/>
        <end position="82"/>
    </location>
</feature>
<dbReference type="EMBL" id="JAPVEB010000004">
    <property type="protein sequence ID" value="KAJ5264760.1"/>
    <property type="molecule type" value="Genomic_DNA"/>
</dbReference>
<sequence>MWVFDEHVDLPNDETLRDQKGDNPVKLTHAINTVHQNIKHLPGIKLPINLIANPDLQDAVKGASILVFKLLHQFISKTLDQNDQ</sequence>
<dbReference type="Pfam" id="PF01210">
    <property type="entry name" value="NAD_Gly3P_dh_N"/>
    <property type="match status" value="1"/>
</dbReference>
<dbReference type="Gene3D" id="3.40.50.720">
    <property type="entry name" value="NAD(P)-binding Rossmann-like Domain"/>
    <property type="match status" value="1"/>
</dbReference>
<comment type="caution">
    <text evidence="2">The sequence shown here is derived from an EMBL/GenBank/DDBJ whole genome shotgun (WGS) entry which is preliminary data.</text>
</comment>
<accession>A0ABQ8WEE2</accession>
<dbReference type="Proteomes" id="UP001220256">
    <property type="component" value="Unassembled WGS sequence"/>
</dbReference>
<evidence type="ECO:0000259" key="1">
    <source>
        <dbReference type="Pfam" id="PF01210"/>
    </source>
</evidence>
<protein>
    <recommendedName>
        <fullName evidence="1">Glycerol-3-phosphate dehydrogenase NAD-dependent N-terminal domain-containing protein</fullName>
    </recommendedName>
</protein>
<name>A0ABQ8WEE2_PENCH</name>
<dbReference type="InterPro" id="IPR011128">
    <property type="entry name" value="G3P_DH_NAD-dep_N"/>
</dbReference>
<keyword evidence="3" id="KW-1185">Reference proteome</keyword>
<dbReference type="InterPro" id="IPR036291">
    <property type="entry name" value="NAD(P)-bd_dom_sf"/>
</dbReference>
<gene>
    <name evidence="2" type="ORF">N7505_007553</name>
</gene>
<dbReference type="PANTHER" id="PTHR11728:SF31">
    <property type="entry name" value="GLYCEROL-3-PHOSPHATE DEHYDROGENASE [NAD(+)]"/>
    <property type="match status" value="1"/>
</dbReference>
<dbReference type="PANTHER" id="PTHR11728">
    <property type="entry name" value="GLYCEROL-3-PHOSPHATE DEHYDROGENASE"/>
    <property type="match status" value="1"/>
</dbReference>
<organism evidence="2 3">
    <name type="scientific">Penicillium chrysogenum</name>
    <name type="common">Penicillium notatum</name>
    <dbReference type="NCBI Taxonomy" id="5076"/>
    <lineage>
        <taxon>Eukaryota</taxon>
        <taxon>Fungi</taxon>
        <taxon>Dikarya</taxon>
        <taxon>Ascomycota</taxon>
        <taxon>Pezizomycotina</taxon>
        <taxon>Eurotiomycetes</taxon>
        <taxon>Eurotiomycetidae</taxon>
        <taxon>Eurotiales</taxon>
        <taxon>Aspergillaceae</taxon>
        <taxon>Penicillium</taxon>
        <taxon>Penicillium chrysogenum species complex</taxon>
    </lineage>
</organism>
<evidence type="ECO:0000313" key="2">
    <source>
        <dbReference type="EMBL" id="KAJ5264760.1"/>
    </source>
</evidence>
<dbReference type="SUPFAM" id="SSF51735">
    <property type="entry name" value="NAD(P)-binding Rossmann-fold domains"/>
    <property type="match status" value="1"/>
</dbReference>
<evidence type="ECO:0000313" key="3">
    <source>
        <dbReference type="Proteomes" id="UP001220256"/>
    </source>
</evidence>